<accession>A0ABR2HI81</accession>
<reference evidence="1 2" key="1">
    <citation type="submission" date="2024-04" db="EMBL/GenBank/DDBJ databases">
        <title>Tritrichomonas musculus Genome.</title>
        <authorList>
            <person name="Alves-Ferreira E."/>
            <person name="Grigg M."/>
            <person name="Lorenzi H."/>
            <person name="Galac M."/>
        </authorList>
    </citation>
    <scope>NUCLEOTIDE SEQUENCE [LARGE SCALE GENOMIC DNA]</scope>
    <source>
        <strain evidence="1 2">EAF2021</strain>
    </source>
</reference>
<dbReference type="EMBL" id="JAPFFF010000028">
    <property type="protein sequence ID" value="KAK8847206.1"/>
    <property type="molecule type" value="Genomic_DNA"/>
</dbReference>
<name>A0ABR2HI81_9EUKA</name>
<dbReference type="InterPro" id="IPR036770">
    <property type="entry name" value="Ankyrin_rpt-contain_sf"/>
</dbReference>
<dbReference type="Proteomes" id="UP001470230">
    <property type="component" value="Unassembled WGS sequence"/>
</dbReference>
<proteinExistence type="predicted"/>
<evidence type="ECO:0000313" key="1">
    <source>
        <dbReference type="EMBL" id="KAK8847206.1"/>
    </source>
</evidence>
<keyword evidence="2" id="KW-1185">Reference proteome</keyword>
<protein>
    <recommendedName>
        <fullName evidence="3">DUF3447 domain-containing protein</fullName>
    </recommendedName>
</protein>
<dbReference type="PANTHER" id="PTHR24159:SF5">
    <property type="entry name" value="ANK_REP_REGION DOMAIN-CONTAINING PROTEIN"/>
    <property type="match status" value="1"/>
</dbReference>
<dbReference type="PANTHER" id="PTHR24159">
    <property type="match status" value="1"/>
</dbReference>
<dbReference type="SUPFAM" id="SSF48403">
    <property type="entry name" value="Ankyrin repeat"/>
    <property type="match status" value="1"/>
</dbReference>
<sequence length="389" mass="46992">MSIEDFTEKMKKIQSTLLEFLEDESNSENKYESFVKLVSDSKIINERHKFEALLKLINSIGNNHHRDHNFICKIERVLRHFKKDIQKYFTNSEIFEVFDGNKRIHLFLVEEKVITIDERIFSIITNDKYSRMHYCEYFKPEIKPLLTEENIKKYGNDDNSLNDEKFVEELKKEVEEDFYKKRREGESDDFLCKLIRFNKIKEFITFAEQTNLSLDNEIKNSIYETNKFLSYASLIEYASFYGSNDIIKYMKMKGVKLRSDIWYYAIHSMNAELIQYLEDNHVSPPRNEPPSILQKENNYELILKESIKCHHNEIASYIIDNLMKEEDLLYKIENKYRNLYQFAVKYHNYYFFPANMKYDNMFFYFCEFNYYALVKLYLEEGNIDINAVI</sequence>
<organism evidence="1 2">
    <name type="scientific">Tritrichomonas musculus</name>
    <dbReference type="NCBI Taxonomy" id="1915356"/>
    <lineage>
        <taxon>Eukaryota</taxon>
        <taxon>Metamonada</taxon>
        <taxon>Parabasalia</taxon>
        <taxon>Tritrichomonadida</taxon>
        <taxon>Tritrichomonadidae</taxon>
        <taxon>Tritrichomonas</taxon>
    </lineage>
</organism>
<evidence type="ECO:0008006" key="3">
    <source>
        <dbReference type="Google" id="ProtNLM"/>
    </source>
</evidence>
<evidence type="ECO:0000313" key="2">
    <source>
        <dbReference type="Proteomes" id="UP001470230"/>
    </source>
</evidence>
<gene>
    <name evidence="1" type="ORF">M9Y10_019790</name>
</gene>
<comment type="caution">
    <text evidence="1">The sequence shown here is derived from an EMBL/GenBank/DDBJ whole genome shotgun (WGS) entry which is preliminary data.</text>
</comment>